<evidence type="ECO:0000313" key="3">
    <source>
        <dbReference type="Proteomes" id="UP000244488"/>
    </source>
</evidence>
<feature type="region of interest" description="Disordered" evidence="1">
    <location>
        <begin position="55"/>
        <end position="76"/>
    </location>
</feature>
<sequence>MQLVLCDLLSGFFRKKKKDDKMESLILAIQSNRLKRAQNARDLFARLEAKYQNADEEGAARNATDKRENKKRRRKN</sequence>
<name>A0A2T6IMS4_TOXGO</name>
<comment type="caution">
    <text evidence="2">The sequence shown here is derived from an EMBL/GenBank/DDBJ whole genome shotgun (WGS) entry which is preliminary data.</text>
</comment>
<dbReference type="VEuPathDB" id="ToxoDB:TGBR9_315690B"/>
<gene>
    <name evidence="2" type="ORF">TGBR9_315690B</name>
</gene>
<accession>A0A2T6IMS4</accession>
<dbReference type="EMBL" id="AFHV02002323">
    <property type="protein sequence ID" value="PUA86646.1"/>
    <property type="molecule type" value="Genomic_DNA"/>
</dbReference>
<protein>
    <submittedName>
        <fullName evidence="2">DnaJ domain-containing protein</fullName>
    </submittedName>
</protein>
<dbReference type="Proteomes" id="UP000244488">
    <property type="component" value="Unassembled WGS sequence"/>
</dbReference>
<proteinExistence type="predicted"/>
<evidence type="ECO:0000256" key="1">
    <source>
        <dbReference type="SAM" id="MobiDB-lite"/>
    </source>
</evidence>
<organism evidence="2 3">
    <name type="scientific">Toxoplasma gondii TgCATBr9</name>
    <dbReference type="NCBI Taxonomy" id="943120"/>
    <lineage>
        <taxon>Eukaryota</taxon>
        <taxon>Sar</taxon>
        <taxon>Alveolata</taxon>
        <taxon>Apicomplexa</taxon>
        <taxon>Conoidasida</taxon>
        <taxon>Coccidia</taxon>
        <taxon>Eucoccidiorida</taxon>
        <taxon>Eimeriorina</taxon>
        <taxon>Sarcocystidae</taxon>
        <taxon>Toxoplasma</taxon>
    </lineage>
</organism>
<reference evidence="2 3" key="1">
    <citation type="journal article" date="2016" name="Nat. Commun.">
        <title>Local admixture of amplified and diversified secreted pathogenesis determinants shapes mosaic Toxoplasma gondii genomes.</title>
        <authorList>
            <person name="Lorenzi H."/>
            <person name="Khan A."/>
            <person name="Behnke M.S."/>
            <person name="Namasivayam S."/>
            <person name="Swapna L.S."/>
            <person name="Hadjithomas M."/>
            <person name="Karamycheva S."/>
            <person name="Pinney D."/>
            <person name="Brunk B.P."/>
            <person name="Ajioka J.W."/>
            <person name="Ajzenberg D."/>
            <person name="Boothroyd J.C."/>
            <person name="Boyle J.P."/>
            <person name="Darde M.L."/>
            <person name="Diaz-Miranda M.A."/>
            <person name="Dubey J.P."/>
            <person name="Fritz H.M."/>
            <person name="Gennari S.M."/>
            <person name="Gregory B.D."/>
            <person name="Kim K."/>
            <person name="Saeij J.P."/>
            <person name="Su C."/>
            <person name="White M.W."/>
            <person name="Zhu X.Q."/>
            <person name="Howe D.K."/>
            <person name="Rosenthal B.M."/>
            <person name="Grigg M.E."/>
            <person name="Parkinson J."/>
            <person name="Liu L."/>
            <person name="Kissinger J.C."/>
            <person name="Roos D.S."/>
            <person name="Sibley L.D."/>
        </authorList>
    </citation>
    <scope>NUCLEOTIDE SEQUENCE [LARGE SCALE GENOMIC DNA]</scope>
    <source>
        <strain evidence="2 3">TgCATBr9</strain>
    </source>
</reference>
<dbReference type="AlphaFoldDB" id="A0A2T6IMS4"/>
<evidence type="ECO:0000313" key="2">
    <source>
        <dbReference type="EMBL" id="PUA86646.1"/>
    </source>
</evidence>